<keyword evidence="8" id="KW-1185">Reference proteome</keyword>
<keyword evidence="4" id="KW-0472">Membrane</keyword>
<evidence type="ECO:0000256" key="4">
    <source>
        <dbReference type="SAM" id="Phobius"/>
    </source>
</evidence>
<feature type="domain" description="HAMP" evidence="6">
    <location>
        <begin position="163"/>
        <end position="214"/>
    </location>
</feature>
<reference evidence="7 8" key="1">
    <citation type="submission" date="2020-09" db="EMBL/GenBank/DDBJ databases">
        <title>Roseomonas.</title>
        <authorList>
            <person name="Zhu W."/>
        </authorList>
    </citation>
    <scope>NUCLEOTIDE SEQUENCE [LARGE SCALE GENOMIC DNA]</scope>
    <source>
        <strain evidence="7 8">573</strain>
    </source>
</reference>
<dbReference type="Gene3D" id="6.10.340.10">
    <property type="match status" value="1"/>
</dbReference>
<accession>A0ABS3KJL3</accession>
<dbReference type="PANTHER" id="PTHR32089">
    <property type="entry name" value="METHYL-ACCEPTING CHEMOTAXIS PROTEIN MCPB"/>
    <property type="match status" value="1"/>
</dbReference>
<name>A0ABS3KJL3_9PROT</name>
<evidence type="ECO:0000256" key="2">
    <source>
        <dbReference type="ARBA" id="ARBA00029447"/>
    </source>
</evidence>
<dbReference type="PROSITE" id="PS50885">
    <property type="entry name" value="HAMP"/>
    <property type="match status" value="1"/>
</dbReference>
<keyword evidence="1 3" id="KW-0807">Transducer</keyword>
<dbReference type="Pfam" id="PF00672">
    <property type="entry name" value="HAMP"/>
    <property type="match status" value="1"/>
</dbReference>
<comment type="caution">
    <text evidence="7">The sequence shown here is derived from an EMBL/GenBank/DDBJ whole genome shotgun (WGS) entry which is preliminary data.</text>
</comment>
<dbReference type="Gene3D" id="1.10.287.950">
    <property type="entry name" value="Methyl-accepting chemotaxis protein"/>
    <property type="match status" value="1"/>
</dbReference>
<dbReference type="Pfam" id="PF00015">
    <property type="entry name" value="MCPsignal"/>
    <property type="match status" value="1"/>
</dbReference>
<dbReference type="SMART" id="SM00283">
    <property type="entry name" value="MA"/>
    <property type="match status" value="1"/>
</dbReference>
<dbReference type="Proteomes" id="UP001518989">
    <property type="component" value="Unassembled WGS sequence"/>
</dbReference>
<feature type="domain" description="Methyl-accepting transducer" evidence="5">
    <location>
        <begin position="252"/>
        <end position="477"/>
    </location>
</feature>
<dbReference type="PANTHER" id="PTHR32089:SF112">
    <property type="entry name" value="LYSOZYME-LIKE PROTEIN-RELATED"/>
    <property type="match status" value="1"/>
</dbReference>
<dbReference type="InterPro" id="IPR004089">
    <property type="entry name" value="MCPsignal_dom"/>
</dbReference>
<sequence>MSLRLRITAALVLLLLGLAGLAGMAEQRLGAARQAVSRLGGESLPAMARLATLADTAARHHAALAAVPPRPEDAARLAAAGTALLEQAPAPWQQAWAAYLAAAPRQPAEALAELLGAQARMRDAVLAAAAPGIAAAQATPLVLLGGALVLAALLLGAGLALAAQLRRPVVQLTAALQRMAGGEAGVALPARQRPDEIGALARAMDSYQTRMEARPPAPAEQPADPARAQRLDALVSGFGDDAAVLLDGLRHAADRLGGTAGQMRGAAEDGRRLSGTLAAASEGAAGNAQAAAVATEQLGASINEITRQVGRATEVSRRAVAETERTDRTVRDLAETAGKIGEVVRLIADIAGQTNLLALNATIEAARAGEAGKGFAVVASEVKSLASQTARATEEIGQQVGAIQGATGLAVEAIRSIGMVVAEIDQAAAAIAAAVDQQGSATQEIARNIAGAAEAAAAVSRETAAVRDAAAGSGEAAQSASDAALLVRDQANGLRAGVDRFLGLARAV</sequence>
<evidence type="ECO:0000313" key="7">
    <source>
        <dbReference type="EMBL" id="MBO1077653.1"/>
    </source>
</evidence>
<proteinExistence type="inferred from homology"/>
<dbReference type="EMBL" id="JACTNG010000001">
    <property type="protein sequence ID" value="MBO1077653.1"/>
    <property type="molecule type" value="Genomic_DNA"/>
</dbReference>
<keyword evidence="4" id="KW-1133">Transmembrane helix</keyword>
<comment type="similarity">
    <text evidence="2">Belongs to the methyl-accepting chemotaxis (MCP) protein family.</text>
</comment>
<feature type="transmembrane region" description="Helical" evidence="4">
    <location>
        <begin position="141"/>
        <end position="163"/>
    </location>
</feature>
<evidence type="ECO:0000259" key="5">
    <source>
        <dbReference type="PROSITE" id="PS50111"/>
    </source>
</evidence>
<evidence type="ECO:0000313" key="8">
    <source>
        <dbReference type="Proteomes" id="UP001518989"/>
    </source>
</evidence>
<evidence type="ECO:0000256" key="1">
    <source>
        <dbReference type="ARBA" id="ARBA00023224"/>
    </source>
</evidence>
<dbReference type="InterPro" id="IPR003660">
    <property type="entry name" value="HAMP_dom"/>
</dbReference>
<dbReference type="CDD" id="cd06225">
    <property type="entry name" value="HAMP"/>
    <property type="match status" value="1"/>
</dbReference>
<protein>
    <submittedName>
        <fullName evidence="7">Methyl-accepting chemotaxis protein</fullName>
    </submittedName>
</protein>
<dbReference type="SUPFAM" id="SSF58104">
    <property type="entry name" value="Methyl-accepting chemotaxis protein (MCP) signaling domain"/>
    <property type="match status" value="1"/>
</dbReference>
<organism evidence="7 8">
    <name type="scientific">Roseomonas haemaphysalidis</name>
    <dbReference type="NCBI Taxonomy" id="2768162"/>
    <lineage>
        <taxon>Bacteria</taxon>
        <taxon>Pseudomonadati</taxon>
        <taxon>Pseudomonadota</taxon>
        <taxon>Alphaproteobacteria</taxon>
        <taxon>Acetobacterales</taxon>
        <taxon>Roseomonadaceae</taxon>
        <taxon>Roseomonas</taxon>
    </lineage>
</organism>
<gene>
    <name evidence="7" type="ORF">IAI61_01320</name>
</gene>
<dbReference type="PRINTS" id="PR00260">
    <property type="entry name" value="CHEMTRNSDUCR"/>
</dbReference>
<dbReference type="InterPro" id="IPR004090">
    <property type="entry name" value="Chemotax_Me-accpt_rcpt"/>
</dbReference>
<evidence type="ECO:0000256" key="3">
    <source>
        <dbReference type="PROSITE-ProRule" id="PRU00284"/>
    </source>
</evidence>
<dbReference type="RefSeq" id="WP_207415069.1">
    <property type="nucleotide sequence ID" value="NZ_CP061177.1"/>
</dbReference>
<evidence type="ECO:0000259" key="6">
    <source>
        <dbReference type="PROSITE" id="PS50885"/>
    </source>
</evidence>
<dbReference type="PROSITE" id="PS50111">
    <property type="entry name" value="CHEMOTAXIS_TRANSDUC_2"/>
    <property type="match status" value="1"/>
</dbReference>
<keyword evidence="4" id="KW-0812">Transmembrane</keyword>